<feature type="transmembrane region" description="Helical" evidence="7">
    <location>
        <begin position="352"/>
        <end position="375"/>
    </location>
</feature>
<dbReference type="InterPro" id="IPR005829">
    <property type="entry name" value="Sugar_transporter_CS"/>
</dbReference>
<evidence type="ECO:0000259" key="8">
    <source>
        <dbReference type="PROSITE" id="PS50850"/>
    </source>
</evidence>
<comment type="similarity">
    <text evidence="2">Belongs to the major facilitator superfamily. Sugar transporter (TC 2.A.1.1) family.</text>
</comment>
<comment type="subcellular location">
    <subcellularLocation>
        <location evidence="1">Membrane</location>
        <topology evidence="1">Multi-pass membrane protein</topology>
    </subcellularLocation>
</comment>
<dbReference type="eggNOG" id="KOG0254">
    <property type="taxonomic scope" value="Eukaryota"/>
</dbReference>
<dbReference type="Proteomes" id="UP000030752">
    <property type="component" value="Unassembled WGS sequence"/>
</dbReference>
<dbReference type="RefSeq" id="XP_008719477.1">
    <property type="nucleotide sequence ID" value="XM_008721255.1"/>
</dbReference>
<evidence type="ECO:0000313" key="9">
    <source>
        <dbReference type="EMBL" id="ETN38888.1"/>
    </source>
</evidence>
<evidence type="ECO:0000256" key="6">
    <source>
        <dbReference type="SAM" id="MobiDB-lite"/>
    </source>
</evidence>
<feature type="transmembrane region" description="Helical" evidence="7">
    <location>
        <begin position="31"/>
        <end position="50"/>
    </location>
</feature>
<feature type="transmembrane region" description="Helical" evidence="7">
    <location>
        <begin position="106"/>
        <end position="124"/>
    </location>
</feature>
<keyword evidence="10" id="KW-1185">Reference proteome</keyword>
<evidence type="ECO:0000256" key="3">
    <source>
        <dbReference type="ARBA" id="ARBA00022692"/>
    </source>
</evidence>
<feature type="region of interest" description="Disordered" evidence="6">
    <location>
        <begin position="504"/>
        <end position="526"/>
    </location>
</feature>
<dbReference type="InterPro" id="IPR050360">
    <property type="entry name" value="MFS_Sugar_Transporters"/>
</dbReference>
<gene>
    <name evidence="9" type="ORF">HMPREF1541_06929</name>
</gene>
<feature type="transmembrane region" description="Helical" evidence="7">
    <location>
        <begin position="286"/>
        <end position="308"/>
    </location>
</feature>
<dbReference type="InParanoid" id="W2RT35"/>
<dbReference type="FunFam" id="1.20.1250.20:FF:000117">
    <property type="entry name" value="MFS hexose transporter"/>
    <property type="match status" value="1"/>
</dbReference>
<dbReference type="PROSITE" id="PS50850">
    <property type="entry name" value="MFS"/>
    <property type="match status" value="1"/>
</dbReference>
<dbReference type="InterPro" id="IPR036259">
    <property type="entry name" value="MFS_trans_sf"/>
</dbReference>
<proteinExistence type="inferred from homology"/>
<feature type="transmembrane region" description="Helical" evidence="7">
    <location>
        <begin position="74"/>
        <end position="94"/>
    </location>
</feature>
<feature type="transmembrane region" description="Helical" evidence="7">
    <location>
        <begin position="381"/>
        <end position="407"/>
    </location>
</feature>
<dbReference type="PANTHER" id="PTHR48022">
    <property type="entry name" value="PLASTIDIC GLUCOSE TRANSPORTER 4"/>
    <property type="match status" value="1"/>
</dbReference>
<dbReference type="EMBL" id="KB822722">
    <property type="protein sequence ID" value="ETN38888.1"/>
    <property type="molecule type" value="Genomic_DNA"/>
</dbReference>
<dbReference type="GO" id="GO:0005351">
    <property type="term" value="F:carbohydrate:proton symporter activity"/>
    <property type="evidence" value="ECO:0007669"/>
    <property type="project" value="TreeGrafter"/>
</dbReference>
<feature type="transmembrane region" description="Helical" evidence="7">
    <location>
        <begin position="453"/>
        <end position="471"/>
    </location>
</feature>
<keyword evidence="3 7" id="KW-0812">Transmembrane</keyword>
<dbReference type="SUPFAM" id="SSF103473">
    <property type="entry name" value="MFS general substrate transporter"/>
    <property type="match status" value="1"/>
</dbReference>
<feature type="transmembrane region" description="Helical" evidence="7">
    <location>
        <begin position="328"/>
        <end position="345"/>
    </location>
</feature>
<accession>W2RT35</accession>
<organism evidence="9 10">
    <name type="scientific">Cyphellophora europaea (strain CBS 101466)</name>
    <name type="common">Phialophora europaea</name>
    <dbReference type="NCBI Taxonomy" id="1220924"/>
    <lineage>
        <taxon>Eukaryota</taxon>
        <taxon>Fungi</taxon>
        <taxon>Dikarya</taxon>
        <taxon>Ascomycota</taxon>
        <taxon>Pezizomycotina</taxon>
        <taxon>Eurotiomycetes</taxon>
        <taxon>Chaetothyriomycetidae</taxon>
        <taxon>Chaetothyriales</taxon>
        <taxon>Cyphellophoraceae</taxon>
        <taxon>Cyphellophora</taxon>
    </lineage>
</organism>
<dbReference type="HOGENOM" id="CLU_001265_30_13_1"/>
<evidence type="ECO:0000256" key="7">
    <source>
        <dbReference type="SAM" id="Phobius"/>
    </source>
</evidence>
<dbReference type="Gene3D" id="1.20.1250.20">
    <property type="entry name" value="MFS general substrate transporter like domains"/>
    <property type="match status" value="1"/>
</dbReference>
<feature type="compositionally biased region" description="Basic and acidic residues" evidence="6">
    <location>
        <begin position="504"/>
        <end position="514"/>
    </location>
</feature>
<dbReference type="AlphaFoldDB" id="W2RT35"/>
<feature type="transmembrane region" description="Helical" evidence="7">
    <location>
        <begin position="196"/>
        <end position="216"/>
    </location>
</feature>
<feature type="domain" description="Major facilitator superfamily (MFS) profile" evidence="8">
    <location>
        <begin position="37"/>
        <end position="475"/>
    </location>
</feature>
<evidence type="ECO:0000256" key="2">
    <source>
        <dbReference type="ARBA" id="ARBA00010992"/>
    </source>
</evidence>
<dbReference type="Pfam" id="PF00083">
    <property type="entry name" value="Sugar_tr"/>
    <property type="match status" value="1"/>
</dbReference>
<feature type="transmembrane region" description="Helical" evidence="7">
    <location>
        <begin position="130"/>
        <end position="152"/>
    </location>
</feature>
<reference evidence="9 10" key="1">
    <citation type="submission" date="2013-03" db="EMBL/GenBank/DDBJ databases">
        <title>The Genome Sequence of Phialophora europaea CBS 101466.</title>
        <authorList>
            <consortium name="The Broad Institute Genomics Platform"/>
            <person name="Cuomo C."/>
            <person name="de Hoog S."/>
            <person name="Gorbushina A."/>
            <person name="Walker B."/>
            <person name="Young S.K."/>
            <person name="Zeng Q."/>
            <person name="Gargeya S."/>
            <person name="Fitzgerald M."/>
            <person name="Haas B."/>
            <person name="Abouelleil A."/>
            <person name="Allen A.W."/>
            <person name="Alvarado L."/>
            <person name="Arachchi H.M."/>
            <person name="Berlin A.M."/>
            <person name="Chapman S.B."/>
            <person name="Gainer-Dewar J."/>
            <person name="Goldberg J."/>
            <person name="Griggs A."/>
            <person name="Gujja S."/>
            <person name="Hansen M."/>
            <person name="Howarth C."/>
            <person name="Imamovic A."/>
            <person name="Ireland A."/>
            <person name="Larimer J."/>
            <person name="McCowan C."/>
            <person name="Murphy C."/>
            <person name="Pearson M."/>
            <person name="Poon T.W."/>
            <person name="Priest M."/>
            <person name="Roberts A."/>
            <person name="Saif S."/>
            <person name="Shea T."/>
            <person name="Sisk P."/>
            <person name="Sykes S."/>
            <person name="Wortman J."/>
            <person name="Nusbaum C."/>
            <person name="Birren B."/>
        </authorList>
    </citation>
    <scope>NUCLEOTIDE SEQUENCE [LARGE SCALE GENOMIC DNA]</scope>
    <source>
        <strain evidence="9 10">CBS 101466</strain>
    </source>
</reference>
<dbReference type="GO" id="GO:0016020">
    <property type="term" value="C:membrane"/>
    <property type="evidence" value="ECO:0007669"/>
    <property type="project" value="UniProtKB-SubCell"/>
</dbReference>
<name>W2RT35_CYPE1</name>
<evidence type="ECO:0000256" key="4">
    <source>
        <dbReference type="ARBA" id="ARBA00022989"/>
    </source>
</evidence>
<feature type="transmembrane region" description="Helical" evidence="7">
    <location>
        <begin position="428"/>
        <end position="447"/>
    </location>
</feature>
<dbReference type="InterPro" id="IPR020846">
    <property type="entry name" value="MFS_dom"/>
</dbReference>
<dbReference type="GeneID" id="19974268"/>
<keyword evidence="5 7" id="KW-0472">Membrane</keyword>
<evidence type="ECO:0000256" key="5">
    <source>
        <dbReference type="ARBA" id="ARBA00023136"/>
    </source>
</evidence>
<keyword evidence="4 7" id="KW-1133">Transmembrane helix</keyword>
<sequence>MTNNPAERGIGAALAAVLPQDGLRWWQKPHLVYLNFCLWSLFLFSSANGYDGSMMNGLQALPQWQEALHHPKGAWLGFLNAVQSLGAFCCYPVIAWSNNRFGRKKTVAVGYFWLVIGTALQTAAQNPTMFVLGRLCIGGASSFWSASVPLLMTETAYPTHRANLTALYNCGWYVGSLLAAWVTYGTRNYDSYWAWRIPSVCQICIPVAALPGFLMAKESPRWLISKGRHEEARAFLIKYHGGGDQVSPLADFEFNEISSAIELEDRIKAETSYRQMFATKGNRHRSFITITLGVFAQWNGVGIASYYLAPVLLTVGITSVTDQTMISGFLQVWNLILAVSAAFLVDRLGRRPLFLVSCFGMLACYVFISALSGSFANTGNAATGIAVIPFLFLYYGFYDIAFTPLLVSYTCEIWNYTYRARGLAMNQWSTALAVFFNIFVNPIALGAIQWKYYIVYVAILVVITTVVWFFYPETRGHSLEEMAHVFDGSAAAVPDAFRIKEEAQSRASVDHDVQNKSGAMAHVEQK</sequence>
<dbReference type="InterPro" id="IPR005828">
    <property type="entry name" value="MFS_sugar_transport-like"/>
</dbReference>
<dbReference type="PANTHER" id="PTHR48022:SF3">
    <property type="entry name" value="HEXOSE TRANSPORTER PROTEIN (AFU_ORTHOLOGUE AFUA_8G04480)-RELATED"/>
    <property type="match status" value="1"/>
</dbReference>
<evidence type="ECO:0000313" key="10">
    <source>
        <dbReference type="Proteomes" id="UP000030752"/>
    </source>
</evidence>
<dbReference type="PROSITE" id="PS00216">
    <property type="entry name" value="SUGAR_TRANSPORT_1"/>
    <property type="match status" value="1"/>
</dbReference>
<dbReference type="VEuPathDB" id="FungiDB:HMPREF1541_06929"/>
<dbReference type="OrthoDB" id="6133115at2759"/>
<feature type="transmembrane region" description="Helical" evidence="7">
    <location>
        <begin position="164"/>
        <end position="184"/>
    </location>
</feature>
<evidence type="ECO:0000256" key="1">
    <source>
        <dbReference type="ARBA" id="ARBA00004141"/>
    </source>
</evidence>
<protein>
    <recommendedName>
        <fullName evidence="8">Major facilitator superfamily (MFS) profile domain-containing protein</fullName>
    </recommendedName>
</protein>